<dbReference type="InterPro" id="IPR021139">
    <property type="entry name" value="NYN"/>
</dbReference>
<dbReference type="EMBL" id="MGAL01000046">
    <property type="protein sequence ID" value="OGK45872.1"/>
    <property type="molecule type" value="Genomic_DNA"/>
</dbReference>
<accession>A0A1F7IR97</accession>
<dbReference type="AlphaFoldDB" id="A0A1F7IR97"/>
<dbReference type="Proteomes" id="UP000177141">
    <property type="component" value="Unassembled WGS sequence"/>
</dbReference>
<dbReference type="STRING" id="1802061.A3A93_01005"/>
<organism evidence="2 3">
    <name type="scientific">Candidatus Roizmanbacteria bacterium RIFCSPLOWO2_01_FULL_38_12</name>
    <dbReference type="NCBI Taxonomy" id="1802061"/>
    <lineage>
        <taxon>Bacteria</taxon>
        <taxon>Candidatus Roizmaniibacteriota</taxon>
    </lineage>
</organism>
<sequence length="197" mass="23075">MKRVLFIDGSNLYAGQYELFGPNYFLNGDKFIKKIENSLGIKLDRIYVYASFSSISKRPTKKQKQHLKNEGLFFKSLRLNKKVIFFKGYRSPTSGKEKEVDVKLAVDIVDMTYRNMFDELYFLSGDADFMHALNIARNHNKPITVLALHNRIPFRFVHHFNTIIFGKEKNIKKHSLLKKSTRIKCVDLHYNFLLGKC</sequence>
<gene>
    <name evidence="2" type="ORF">A3A93_01005</name>
</gene>
<dbReference type="Gene3D" id="3.40.50.1010">
    <property type="entry name" value="5'-nuclease"/>
    <property type="match status" value="1"/>
</dbReference>
<name>A0A1F7IR97_9BACT</name>
<protein>
    <recommendedName>
        <fullName evidence="1">NYN domain-containing protein</fullName>
    </recommendedName>
</protein>
<comment type="caution">
    <text evidence="2">The sequence shown here is derived from an EMBL/GenBank/DDBJ whole genome shotgun (WGS) entry which is preliminary data.</text>
</comment>
<evidence type="ECO:0000313" key="3">
    <source>
        <dbReference type="Proteomes" id="UP000177141"/>
    </source>
</evidence>
<feature type="domain" description="NYN" evidence="1">
    <location>
        <begin position="5"/>
        <end position="149"/>
    </location>
</feature>
<dbReference type="PANTHER" id="PTHR35458:SF8">
    <property type="entry name" value="SLR0650 PROTEIN"/>
    <property type="match status" value="1"/>
</dbReference>
<evidence type="ECO:0000313" key="2">
    <source>
        <dbReference type="EMBL" id="OGK45872.1"/>
    </source>
</evidence>
<dbReference type="Pfam" id="PF01936">
    <property type="entry name" value="NYN"/>
    <property type="match status" value="1"/>
</dbReference>
<evidence type="ECO:0000259" key="1">
    <source>
        <dbReference type="Pfam" id="PF01936"/>
    </source>
</evidence>
<proteinExistence type="predicted"/>
<reference evidence="2 3" key="1">
    <citation type="journal article" date="2016" name="Nat. Commun.">
        <title>Thousands of microbial genomes shed light on interconnected biogeochemical processes in an aquifer system.</title>
        <authorList>
            <person name="Anantharaman K."/>
            <person name="Brown C.T."/>
            <person name="Hug L.A."/>
            <person name="Sharon I."/>
            <person name="Castelle C.J."/>
            <person name="Probst A.J."/>
            <person name="Thomas B.C."/>
            <person name="Singh A."/>
            <person name="Wilkins M.J."/>
            <person name="Karaoz U."/>
            <person name="Brodie E.L."/>
            <person name="Williams K.H."/>
            <person name="Hubbard S.S."/>
            <person name="Banfield J.F."/>
        </authorList>
    </citation>
    <scope>NUCLEOTIDE SEQUENCE [LARGE SCALE GENOMIC DNA]</scope>
</reference>
<dbReference type="PANTHER" id="PTHR35458">
    <property type="entry name" value="SLR0755 PROTEIN"/>
    <property type="match status" value="1"/>
</dbReference>
<dbReference type="InterPro" id="IPR047140">
    <property type="entry name" value="LabA"/>
</dbReference>
<dbReference type="GO" id="GO:0004540">
    <property type="term" value="F:RNA nuclease activity"/>
    <property type="evidence" value="ECO:0007669"/>
    <property type="project" value="InterPro"/>
</dbReference>